<dbReference type="GO" id="GO:0004748">
    <property type="term" value="F:ribonucleoside-diphosphate reductase activity, thioredoxin disulfide as acceptor"/>
    <property type="evidence" value="ECO:0007669"/>
    <property type="project" value="UniProtKB-EC"/>
</dbReference>
<evidence type="ECO:0000256" key="1">
    <source>
        <dbReference type="ARBA" id="ARBA00001922"/>
    </source>
</evidence>
<reference evidence="14 15" key="1">
    <citation type="journal article" date="2015" name="Genome Announc.">
        <title>Complete Genome Sequence of Cupriavidus basilensis 4G11, Isolated from the Oak Ridge Field Research Center Site.</title>
        <authorList>
            <person name="Ray J."/>
            <person name="Waters R.J."/>
            <person name="Skerker J.M."/>
            <person name="Kuehl J.V."/>
            <person name="Price M.N."/>
            <person name="Huang J."/>
            <person name="Chakraborty R."/>
            <person name="Arkin A.P."/>
            <person name="Deutschbauer A."/>
        </authorList>
    </citation>
    <scope>NUCLEOTIDE SEQUENCE [LARGE SCALE GENOMIC DNA]</scope>
    <source>
        <strain evidence="14">4G11</strain>
    </source>
</reference>
<gene>
    <name evidence="14" type="ORF">RR42_m2693</name>
</gene>
<dbReference type="AlphaFoldDB" id="A0A0C4YAW7"/>
<evidence type="ECO:0000256" key="8">
    <source>
        <dbReference type="ARBA" id="ARBA00023157"/>
    </source>
</evidence>
<dbReference type="EMBL" id="CP010536">
    <property type="protein sequence ID" value="AJG20078.1"/>
    <property type="molecule type" value="Genomic_DNA"/>
</dbReference>
<keyword evidence="6 11" id="KW-0560">Oxidoreductase</keyword>
<dbReference type="STRING" id="68895.RR42_m2693"/>
<dbReference type="InterPro" id="IPR050862">
    <property type="entry name" value="RdRp_reductase_class-2"/>
</dbReference>
<evidence type="ECO:0000256" key="10">
    <source>
        <dbReference type="ARBA" id="ARBA00047754"/>
    </source>
</evidence>
<evidence type="ECO:0000313" key="14">
    <source>
        <dbReference type="EMBL" id="AJG20078.1"/>
    </source>
</evidence>
<keyword evidence="3 11" id="KW-0846">Cobalamin</keyword>
<dbReference type="GO" id="GO:0031419">
    <property type="term" value="F:cobalamin binding"/>
    <property type="evidence" value="ECO:0007669"/>
    <property type="project" value="UniProtKB-KW"/>
</dbReference>
<proteinExistence type="inferred from homology"/>
<evidence type="ECO:0000256" key="5">
    <source>
        <dbReference type="ARBA" id="ARBA00022741"/>
    </source>
</evidence>
<evidence type="ECO:0000259" key="12">
    <source>
        <dbReference type="Pfam" id="PF00317"/>
    </source>
</evidence>
<accession>A0A0C4YAW7</accession>
<evidence type="ECO:0000256" key="3">
    <source>
        <dbReference type="ARBA" id="ARBA00022628"/>
    </source>
</evidence>
<comment type="cofactor">
    <cofactor evidence="1 11">
        <name>adenosylcob(III)alamin</name>
        <dbReference type="ChEBI" id="CHEBI:18408"/>
    </cofactor>
</comment>
<evidence type="ECO:0000256" key="9">
    <source>
        <dbReference type="ARBA" id="ARBA00023285"/>
    </source>
</evidence>
<feature type="domain" description="Ribonucleotide reductase large subunit N-terminal" evidence="12">
    <location>
        <begin position="16"/>
        <end position="82"/>
    </location>
</feature>
<feature type="domain" description="Ribonucleotide reductase large subunit C-terminal" evidence="13">
    <location>
        <begin position="89"/>
        <end position="580"/>
    </location>
</feature>
<comment type="similarity">
    <text evidence="2 11">Belongs to the ribonucleoside diphosphate reductase class-2 family.</text>
</comment>
<evidence type="ECO:0000256" key="11">
    <source>
        <dbReference type="RuleBase" id="RU364064"/>
    </source>
</evidence>
<evidence type="ECO:0000256" key="2">
    <source>
        <dbReference type="ARBA" id="ARBA00007405"/>
    </source>
</evidence>
<protein>
    <recommendedName>
        <fullName evidence="11">Vitamin B12-dependent ribonucleotide reductase</fullName>
        <ecNumber evidence="11">1.17.4.1</ecNumber>
    </recommendedName>
</protein>
<dbReference type="KEGG" id="cbw:RR42_m2693"/>
<dbReference type="CDD" id="cd02888">
    <property type="entry name" value="RNR_II_dimer"/>
    <property type="match status" value="1"/>
</dbReference>
<evidence type="ECO:0000313" key="15">
    <source>
        <dbReference type="Proteomes" id="UP000031843"/>
    </source>
</evidence>
<dbReference type="Proteomes" id="UP000031843">
    <property type="component" value="Chromosome main"/>
</dbReference>
<dbReference type="GO" id="GO:0009263">
    <property type="term" value="P:deoxyribonucleotide biosynthetic process"/>
    <property type="evidence" value="ECO:0007669"/>
    <property type="project" value="UniProtKB-KW"/>
</dbReference>
<dbReference type="PANTHER" id="PTHR43371">
    <property type="entry name" value="VITAMIN B12-DEPENDENT RIBONUCLEOTIDE REDUCTASE"/>
    <property type="match status" value="1"/>
</dbReference>
<dbReference type="Pfam" id="PF02867">
    <property type="entry name" value="Ribonuc_red_lgC"/>
    <property type="match status" value="1"/>
</dbReference>
<keyword evidence="5 11" id="KW-0547">Nucleotide-binding</keyword>
<dbReference type="NCBIfam" id="TIGR02504">
    <property type="entry name" value="NrdJ_Z"/>
    <property type="match status" value="1"/>
</dbReference>
<dbReference type="GO" id="GO:0005524">
    <property type="term" value="F:ATP binding"/>
    <property type="evidence" value="ECO:0007669"/>
    <property type="project" value="InterPro"/>
</dbReference>
<keyword evidence="7" id="KW-0215">Deoxyribonucleotide synthesis</keyword>
<keyword evidence="4 11" id="KW-0237">DNA synthesis</keyword>
<dbReference type="PANTHER" id="PTHR43371:SF1">
    <property type="entry name" value="RIBONUCLEOSIDE-DIPHOSPHATE REDUCTASE"/>
    <property type="match status" value="1"/>
</dbReference>
<evidence type="ECO:0000256" key="6">
    <source>
        <dbReference type="ARBA" id="ARBA00023002"/>
    </source>
</evidence>
<dbReference type="EC" id="1.17.4.1" evidence="11"/>
<dbReference type="InterPro" id="IPR013344">
    <property type="entry name" value="RNR_NrdJ/NrdZ"/>
</dbReference>
<dbReference type="Pfam" id="PF00317">
    <property type="entry name" value="Ribonuc_red_lgN"/>
    <property type="match status" value="1"/>
</dbReference>
<dbReference type="InterPro" id="IPR000788">
    <property type="entry name" value="RNR_lg_C"/>
</dbReference>
<dbReference type="GO" id="GO:0071897">
    <property type="term" value="P:DNA biosynthetic process"/>
    <property type="evidence" value="ECO:0007669"/>
    <property type="project" value="UniProtKB-KW"/>
</dbReference>
<dbReference type="InterPro" id="IPR013509">
    <property type="entry name" value="RNR_lsu_N"/>
</dbReference>
<keyword evidence="9 11" id="KW-0170">Cobalt</keyword>
<dbReference type="OrthoDB" id="9762933at2"/>
<name>A0A0C4YAW7_9BURK</name>
<keyword evidence="15" id="KW-1185">Reference proteome</keyword>
<organism evidence="14 15">
    <name type="scientific">Cupriavidus basilensis</name>
    <dbReference type="NCBI Taxonomy" id="68895"/>
    <lineage>
        <taxon>Bacteria</taxon>
        <taxon>Pseudomonadati</taxon>
        <taxon>Pseudomonadota</taxon>
        <taxon>Betaproteobacteria</taxon>
        <taxon>Burkholderiales</taxon>
        <taxon>Burkholderiaceae</taxon>
        <taxon>Cupriavidus</taxon>
    </lineage>
</organism>
<comment type="function">
    <text evidence="11">Catalyzes the reduction of ribonucleotides to deoxyribonucleotides. May function to provide a pool of deoxyribonucleotide precursors for DNA repair during oxygen limitation and/or for immediate growth after restoration of oxygen.</text>
</comment>
<evidence type="ECO:0000256" key="7">
    <source>
        <dbReference type="ARBA" id="ARBA00023116"/>
    </source>
</evidence>
<keyword evidence="8" id="KW-1015">Disulfide bond</keyword>
<comment type="catalytic activity">
    <reaction evidence="10 11">
        <text>a 2'-deoxyribonucleoside 5'-diphosphate + [thioredoxin]-disulfide + H2O = a ribonucleoside 5'-diphosphate + [thioredoxin]-dithiol</text>
        <dbReference type="Rhea" id="RHEA:23252"/>
        <dbReference type="Rhea" id="RHEA-COMP:10698"/>
        <dbReference type="Rhea" id="RHEA-COMP:10700"/>
        <dbReference type="ChEBI" id="CHEBI:15377"/>
        <dbReference type="ChEBI" id="CHEBI:29950"/>
        <dbReference type="ChEBI" id="CHEBI:50058"/>
        <dbReference type="ChEBI" id="CHEBI:57930"/>
        <dbReference type="ChEBI" id="CHEBI:73316"/>
        <dbReference type="EC" id="1.17.4.1"/>
    </reaction>
</comment>
<sequence length="839" mass="90719">MNAKDQMLRATLPPQDISTEVLLEKYAKGEEATAADVRQRVARALAEAEPEAQRAQWAERFLWAQEQGFVPAGRINSAAGTRIEATLINCFVQPVGDSVSEVRDGKPSIYTAVAQAAETMRRGGGVGYDFSAIRPAGALVRGTHSRASGPVSFMKVFDASCATVESAGSRRGAQMGVLRCDHPDIETFIHAKDRGELTNFNISIGVSDDFMRAVEADGEVELVHEAEPAAETIAAGAYRRDDGQWAYRRVPARQLWDQVMRATYDHAEPGILFLSHINDDNNLYYCERIEATNPCAEQPLPPYGCCDLGSIDLTRFVRQPFGADSRFDFEAFAEVVRLAVRMLDNVLDITYWPLPEQQAEAHAKRRIGLGFLGLGSALVMLGIRYDAEAGRALAARIAQTLRDTAYLASAGLAREKGAFPLFKAEAYLASGFARRLPGAVREAIGRDGIRNSHLLSIAPTGTITLAFADNASNGIEPAFSWTYNRKKRMADDSYKVFEVADHAWRLYRHLGGDMAQLPDSFVTALQMSALDHMKMLEAVQPYIDTSISKTVNVPEDYPYEAFRNLYLEAWRAGLKGLATYRPNSVLGAVLSVTPPPAGAQAAPAMPAVTDDPLRKPFASRPVGDLEGVTSKVEYMTYEGHKTVYLTVNFMRVAGQLDGKPVAVERPVEFFMPAGQRNDGQQWITSTMRLLSMVARSGGSIAKALADMRNVVWDKGTVRYGTLTRQDGTEVPRFHDSEVAAIGYALQRILIKRGFLDAEGIQVPVAALAARLAGLEGLEGPSGGAVDRGGAAPAAGGAGMPAAGMGLRSGKPCPECGAHALHKVDGCAKCANCGYVGECG</sequence>
<dbReference type="SUPFAM" id="SSF51998">
    <property type="entry name" value="PFL-like glycyl radical enzymes"/>
    <property type="match status" value="1"/>
</dbReference>
<dbReference type="PRINTS" id="PR01183">
    <property type="entry name" value="RIBORDTASEM1"/>
</dbReference>
<evidence type="ECO:0000256" key="4">
    <source>
        <dbReference type="ARBA" id="ARBA00022634"/>
    </source>
</evidence>
<dbReference type="RefSeq" id="WP_043347524.1">
    <property type="nucleotide sequence ID" value="NZ_CP010536.1"/>
</dbReference>
<evidence type="ECO:0000259" key="13">
    <source>
        <dbReference type="Pfam" id="PF02867"/>
    </source>
</evidence>
<dbReference type="Gene3D" id="3.20.70.20">
    <property type="match status" value="1"/>
</dbReference>